<evidence type="ECO:0000256" key="16">
    <source>
        <dbReference type="ARBA" id="ARBA00049551"/>
    </source>
</evidence>
<comment type="similarity">
    <text evidence="3 17">Belongs to the complex I subunit 4 family.</text>
</comment>
<accession>A0A3G1DH12</accession>
<evidence type="ECO:0000256" key="5">
    <source>
        <dbReference type="ARBA" id="ARBA00021006"/>
    </source>
</evidence>
<keyword evidence="14 17" id="KW-0496">Mitochondrion</keyword>
<keyword evidence="8 17" id="KW-0812">Transmembrane</keyword>
<dbReference type="EMBL" id="KT825140">
    <property type="protein sequence ID" value="AMR97513.1"/>
    <property type="molecule type" value="Genomic_DNA"/>
</dbReference>
<evidence type="ECO:0000256" key="13">
    <source>
        <dbReference type="ARBA" id="ARBA00023075"/>
    </source>
</evidence>
<dbReference type="GO" id="GO:0008137">
    <property type="term" value="F:NADH dehydrogenase (ubiquinone) activity"/>
    <property type="evidence" value="ECO:0007669"/>
    <property type="project" value="UniProtKB-UniRule"/>
</dbReference>
<evidence type="ECO:0000256" key="7">
    <source>
        <dbReference type="ARBA" id="ARBA00022660"/>
    </source>
</evidence>
<feature type="transmembrane region" description="Helical" evidence="17">
    <location>
        <begin position="263"/>
        <end position="285"/>
    </location>
</feature>
<organism evidence="20">
    <name type="scientific">Iberobaenia minuta</name>
    <dbReference type="NCBI Taxonomy" id="1857294"/>
    <lineage>
        <taxon>Eukaryota</taxon>
        <taxon>Metazoa</taxon>
        <taxon>Ecdysozoa</taxon>
        <taxon>Arthropoda</taxon>
        <taxon>Hexapoda</taxon>
        <taxon>Insecta</taxon>
        <taxon>Pterygota</taxon>
        <taxon>Neoptera</taxon>
        <taxon>Endopterygota</taxon>
        <taxon>Coleoptera</taxon>
        <taxon>Polyphaga</taxon>
        <taxon>Elateriformia</taxon>
        <taxon>Elateroidea</taxon>
        <taxon>Iberobaeniidae</taxon>
        <taxon>Iberobaenia</taxon>
    </lineage>
</organism>
<evidence type="ECO:0000256" key="10">
    <source>
        <dbReference type="ARBA" id="ARBA00022982"/>
    </source>
</evidence>
<feature type="transmembrane region" description="Helical" evidence="17">
    <location>
        <begin position="50"/>
        <end position="68"/>
    </location>
</feature>
<proteinExistence type="inferred from homology"/>
<evidence type="ECO:0000256" key="8">
    <source>
        <dbReference type="ARBA" id="ARBA00022692"/>
    </source>
</evidence>
<evidence type="ECO:0000256" key="1">
    <source>
        <dbReference type="ARBA" id="ARBA00003257"/>
    </source>
</evidence>
<evidence type="ECO:0000313" key="20">
    <source>
        <dbReference type="EMBL" id="AMR97513.1"/>
    </source>
</evidence>
<evidence type="ECO:0000256" key="11">
    <source>
        <dbReference type="ARBA" id="ARBA00022989"/>
    </source>
</evidence>
<geneLocation type="mitochondrion" evidence="20"/>
<evidence type="ECO:0000256" key="12">
    <source>
        <dbReference type="ARBA" id="ARBA00023027"/>
    </source>
</evidence>
<dbReference type="EC" id="7.1.1.2" evidence="4 17"/>
<keyword evidence="12 17" id="KW-0520">NAD</keyword>
<keyword evidence="11 17" id="KW-1133">Transmembrane helix</keyword>
<evidence type="ECO:0000256" key="14">
    <source>
        <dbReference type="ARBA" id="ARBA00023128"/>
    </source>
</evidence>
<feature type="transmembrane region" description="Helical" evidence="17">
    <location>
        <begin position="143"/>
        <end position="167"/>
    </location>
</feature>
<dbReference type="GO" id="GO:0031966">
    <property type="term" value="C:mitochondrial membrane"/>
    <property type="evidence" value="ECO:0007669"/>
    <property type="project" value="UniProtKB-SubCell"/>
</dbReference>
<sequence length="421" mass="49480">MNCLMGGFSMISYFFGYDYLSYYMVLLTIWICCLLLMASEKIYFDNYYHIFFSFVNLFMMIFLVFSFLSMNLFLFYLFFEVSLIPVLLLIFGWGYQFERLQAGFYLLFYTLFSSFPMVIGMFFLYYNIGFLDYYFFSLNFCDSYFICFFLMFLFFVKIPMYFVHLWLPKAHVEAPVSGSMILAGIMLKLGGYGLFRIISLFIYLSNFFDLIIIICLMGGVISSLVCLRQSDMKLMIAYSSVVHMGLVLGGIMTLNFWGFSGSFIMMIAHGLCSSGLFCLVNVVYERTMSYSFFLNKGLINFMPSFSLWWFLLCSSNMASPPSFNLLGEILLIGSLNMWFSFSLVLIFFISFFSSCYSYFLYSFSQHGVSNLGFLSFNLGKLREYLVLFFHWFPLNVLFFMSDLFFLAIFLFNFMFLNLWFC</sequence>
<comment type="catalytic activity">
    <reaction evidence="16 17">
        <text>a ubiquinone + NADH + 5 H(+)(in) = a ubiquinol + NAD(+) + 4 H(+)(out)</text>
        <dbReference type="Rhea" id="RHEA:29091"/>
        <dbReference type="Rhea" id="RHEA-COMP:9565"/>
        <dbReference type="Rhea" id="RHEA-COMP:9566"/>
        <dbReference type="ChEBI" id="CHEBI:15378"/>
        <dbReference type="ChEBI" id="CHEBI:16389"/>
        <dbReference type="ChEBI" id="CHEBI:17976"/>
        <dbReference type="ChEBI" id="CHEBI:57540"/>
        <dbReference type="ChEBI" id="CHEBI:57945"/>
        <dbReference type="EC" id="7.1.1.2"/>
    </reaction>
</comment>
<feature type="transmembrane region" description="Helical" evidence="17">
    <location>
        <begin position="106"/>
        <end position="128"/>
    </location>
</feature>
<dbReference type="AlphaFoldDB" id="A0A3G1DH12"/>
<dbReference type="PRINTS" id="PR01437">
    <property type="entry name" value="NUOXDRDTASE4"/>
</dbReference>
<dbReference type="GO" id="GO:0042773">
    <property type="term" value="P:ATP synthesis coupled electron transport"/>
    <property type="evidence" value="ECO:0007669"/>
    <property type="project" value="InterPro"/>
</dbReference>
<comment type="function">
    <text evidence="1">Core subunit of the mitochondrial membrane respiratory chain NADH dehydrogenase (Complex I) that is believed to belong to the minimal assembly required for catalysis. Complex I functions in the transfer of electrons from NADH to the respiratory chain. The immediate electron acceptor for the enzyme is believed to be ubiquinone.</text>
</comment>
<dbReference type="GO" id="GO:0048039">
    <property type="term" value="F:ubiquinone binding"/>
    <property type="evidence" value="ECO:0007669"/>
    <property type="project" value="TreeGrafter"/>
</dbReference>
<feature type="domain" description="NADH:ubiquinone oxidoreductase chain 4 N-terminal" evidence="19">
    <location>
        <begin position="7"/>
        <end position="65"/>
    </location>
</feature>
<dbReference type="InterPro" id="IPR003918">
    <property type="entry name" value="NADH_UbQ_OxRdtase"/>
</dbReference>
<feature type="transmembrane region" description="Helical" evidence="17">
    <location>
        <begin position="338"/>
        <end position="359"/>
    </location>
</feature>
<comment type="function">
    <text evidence="17">Core subunit of the mitochondrial membrane respiratory chain NADH dehydrogenase (Complex I) which catalyzes electron transfer from NADH through the respiratory chain, using ubiquinone as an electron acceptor. Essential for the catalytic activity and assembly of complex I.</text>
</comment>
<keyword evidence="10 17" id="KW-0249">Electron transport</keyword>
<evidence type="ECO:0000256" key="3">
    <source>
        <dbReference type="ARBA" id="ARBA00009025"/>
    </source>
</evidence>
<gene>
    <name evidence="20" type="primary">nad4</name>
</gene>
<feature type="transmembrane region" description="Helical" evidence="17">
    <location>
        <begin position="20"/>
        <end position="38"/>
    </location>
</feature>
<keyword evidence="9" id="KW-1278">Translocase</keyword>
<feature type="transmembrane region" description="Helical" evidence="17">
    <location>
        <begin position="210"/>
        <end position="227"/>
    </location>
</feature>
<dbReference type="InterPro" id="IPR000260">
    <property type="entry name" value="NADH4_N"/>
</dbReference>
<dbReference type="Pfam" id="PF01059">
    <property type="entry name" value="Oxidored_q5_N"/>
    <property type="match status" value="1"/>
</dbReference>
<reference evidence="20" key="1">
    <citation type="journal article" date="2016" name="Mitochondrial DNA A DNA Mapp Seq Anal">
        <title>The mitochondrial genome of Iberobaenia (Coleoptera: Iberobaeniidae): first rearrangement of protein-coding genes in the beetles.</title>
        <authorList>
            <person name="Andujar C."/>
            <person name="Arribas P."/>
            <person name="Linard B."/>
            <person name="Kundrata R."/>
            <person name="Bocak L."/>
            <person name="Vogler A.P."/>
        </authorList>
    </citation>
    <scope>NUCLEOTIDE SEQUENCE</scope>
</reference>
<evidence type="ECO:0000256" key="2">
    <source>
        <dbReference type="ARBA" id="ARBA00004225"/>
    </source>
</evidence>
<evidence type="ECO:0000256" key="4">
    <source>
        <dbReference type="ARBA" id="ARBA00012944"/>
    </source>
</evidence>
<feature type="transmembrane region" description="Helical" evidence="17">
    <location>
        <begin position="179"/>
        <end position="204"/>
    </location>
</feature>
<comment type="subcellular location">
    <subcellularLocation>
        <location evidence="2 17">Mitochondrion membrane</location>
        <topology evidence="2 17">Multi-pass membrane protein</topology>
    </subcellularLocation>
</comment>
<evidence type="ECO:0000256" key="17">
    <source>
        <dbReference type="RuleBase" id="RU003297"/>
    </source>
</evidence>
<dbReference type="PANTHER" id="PTHR43507:SF20">
    <property type="entry name" value="NADH-UBIQUINONE OXIDOREDUCTASE CHAIN 4"/>
    <property type="match status" value="1"/>
</dbReference>
<feature type="transmembrane region" description="Helical" evidence="17">
    <location>
        <begin position="74"/>
        <end position="94"/>
    </location>
</feature>
<keyword evidence="13 17" id="KW-0830">Ubiquinone</keyword>
<evidence type="ECO:0000259" key="18">
    <source>
        <dbReference type="Pfam" id="PF00361"/>
    </source>
</evidence>
<dbReference type="InterPro" id="IPR001750">
    <property type="entry name" value="ND/Mrp_TM"/>
</dbReference>
<evidence type="ECO:0000256" key="15">
    <source>
        <dbReference type="ARBA" id="ARBA00023136"/>
    </source>
</evidence>
<feature type="transmembrane region" description="Helical" evidence="17">
    <location>
        <begin position="398"/>
        <end position="420"/>
    </location>
</feature>
<dbReference type="Pfam" id="PF00361">
    <property type="entry name" value="Proton_antipo_M"/>
    <property type="match status" value="1"/>
</dbReference>
<keyword evidence="15 17" id="KW-0472">Membrane</keyword>
<dbReference type="GO" id="GO:0003954">
    <property type="term" value="F:NADH dehydrogenase activity"/>
    <property type="evidence" value="ECO:0007669"/>
    <property type="project" value="TreeGrafter"/>
</dbReference>
<feature type="domain" description="NADH:quinone oxidoreductase/Mrp antiporter transmembrane" evidence="18">
    <location>
        <begin position="69"/>
        <end position="352"/>
    </location>
</feature>
<protein>
    <recommendedName>
        <fullName evidence="5 17">NADH-ubiquinone oxidoreductase chain 4</fullName>
        <ecNumber evidence="4 17">7.1.1.2</ecNumber>
    </recommendedName>
</protein>
<evidence type="ECO:0000256" key="9">
    <source>
        <dbReference type="ARBA" id="ARBA00022967"/>
    </source>
</evidence>
<evidence type="ECO:0000256" key="6">
    <source>
        <dbReference type="ARBA" id="ARBA00022448"/>
    </source>
</evidence>
<feature type="transmembrane region" description="Helical" evidence="17">
    <location>
        <begin position="297"/>
        <end position="318"/>
    </location>
</feature>
<evidence type="ECO:0000259" key="19">
    <source>
        <dbReference type="Pfam" id="PF01059"/>
    </source>
</evidence>
<keyword evidence="7 17" id="KW-0679">Respiratory chain</keyword>
<dbReference type="GO" id="GO:0015990">
    <property type="term" value="P:electron transport coupled proton transport"/>
    <property type="evidence" value="ECO:0007669"/>
    <property type="project" value="TreeGrafter"/>
</dbReference>
<name>A0A3G1DH12_9COLE</name>
<feature type="transmembrane region" description="Helical" evidence="17">
    <location>
        <begin position="234"/>
        <end position="257"/>
    </location>
</feature>
<dbReference type="PANTHER" id="PTHR43507">
    <property type="entry name" value="NADH-UBIQUINONE OXIDOREDUCTASE CHAIN 4"/>
    <property type="match status" value="1"/>
</dbReference>
<keyword evidence="6 17" id="KW-0813">Transport</keyword>